<evidence type="ECO:0000313" key="2">
    <source>
        <dbReference type="Proteomes" id="UP001610990"/>
    </source>
</evidence>
<dbReference type="EMBL" id="JBIRGH010000010">
    <property type="protein sequence ID" value="MFH8586489.1"/>
    <property type="molecule type" value="Genomic_DNA"/>
</dbReference>
<reference evidence="1 2" key="1">
    <citation type="submission" date="2024-10" db="EMBL/GenBank/DDBJ databases">
        <title>The Natural Products Discovery Center: Release of the First 8490 Sequenced Strains for Exploring Actinobacteria Biosynthetic Diversity.</title>
        <authorList>
            <person name="Kalkreuter E."/>
            <person name="Kautsar S.A."/>
            <person name="Yang D."/>
            <person name="Bader C.D."/>
            <person name="Teijaro C.N."/>
            <person name="Fluegel L."/>
            <person name="Davis C.M."/>
            <person name="Simpson J.R."/>
            <person name="Lauterbach L."/>
            <person name="Steele A.D."/>
            <person name="Gui C."/>
            <person name="Meng S."/>
            <person name="Li G."/>
            <person name="Viehrig K."/>
            <person name="Ye F."/>
            <person name="Su P."/>
            <person name="Kiefer A.F."/>
            <person name="Nichols A."/>
            <person name="Cepeda A.J."/>
            <person name="Yan W."/>
            <person name="Fan B."/>
            <person name="Jiang Y."/>
            <person name="Adhikari A."/>
            <person name="Zheng C.-J."/>
            <person name="Schuster L."/>
            <person name="Cowan T.M."/>
            <person name="Smanski M.J."/>
            <person name="Chevrette M.G."/>
            <person name="De Carvalho L.P.S."/>
            <person name="Shen B."/>
        </authorList>
    </citation>
    <scope>NUCLEOTIDE SEQUENCE [LARGE SCALE GENOMIC DNA]</scope>
    <source>
        <strain evidence="1 2">NPDC018013</strain>
    </source>
</reference>
<evidence type="ECO:0000313" key="1">
    <source>
        <dbReference type="EMBL" id="MFH8586489.1"/>
    </source>
</evidence>
<gene>
    <name evidence="1" type="ORF">ACH4GP_19115</name>
</gene>
<dbReference type="Proteomes" id="UP001610990">
    <property type="component" value="Unassembled WGS sequence"/>
</dbReference>
<keyword evidence="2" id="KW-1185">Reference proteome</keyword>
<dbReference type="RefSeq" id="WP_094790914.1">
    <property type="nucleotide sequence ID" value="NZ_JBEZAY010000081.1"/>
</dbReference>
<protein>
    <submittedName>
        <fullName evidence="1">Uncharacterized protein</fullName>
    </submittedName>
</protein>
<comment type="caution">
    <text evidence="1">The sequence shown here is derived from an EMBL/GenBank/DDBJ whole genome shotgun (WGS) entry which is preliminary data.</text>
</comment>
<proteinExistence type="predicted"/>
<sequence length="137" mass="14242">MGTEIVELVQQAGPSVAAALGAYGAGVLERAEDAAVDATANLGRRILHAIWRQRDVRGREDLEAAVREAVAEPDNEDAGAALRQQIKRTLQEDPNLVREVSGLLPPGGGVTSSGVRSVAAGGSIRAAVTGDHNTVQR</sequence>
<organism evidence="1 2">
    <name type="scientific">Streptomyces celluloflavus</name>
    <dbReference type="NCBI Taxonomy" id="58344"/>
    <lineage>
        <taxon>Bacteria</taxon>
        <taxon>Bacillati</taxon>
        <taxon>Actinomycetota</taxon>
        <taxon>Actinomycetes</taxon>
        <taxon>Kitasatosporales</taxon>
        <taxon>Streptomycetaceae</taxon>
        <taxon>Streptomyces</taxon>
    </lineage>
</organism>
<accession>A0ABW7REJ9</accession>
<name>A0ABW7REJ9_9ACTN</name>